<organism evidence="2 3">
    <name type="scientific">Bacillus atrophaeus (strain 1942)</name>
    <dbReference type="NCBI Taxonomy" id="720555"/>
    <lineage>
        <taxon>Bacteria</taxon>
        <taxon>Bacillati</taxon>
        <taxon>Bacillota</taxon>
        <taxon>Bacilli</taxon>
        <taxon>Bacillales</taxon>
        <taxon>Bacillaceae</taxon>
        <taxon>Bacillus</taxon>
    </lineage>
</organism>
<dbReference type="Proteomes" id="UP000006867">
    <property type="component" value="Chromosome"/>
</dbReference>
<proteinExistence type="predicted"/>
<keyword evidence="1" id="KW-0732">Signal</keyword>
<feature type="signal peptide" evidence="1">
    <location>
        <begin position="1"/>
        <end position="19"/>
    </location>
</feature>
<sequence length="391" mass="44517">MKKKSWWIILLSIVIAASAAVAIYASSAEKGYIAVDKKDLKQKDFLDDKDALLYFSTAADQDTFGGGKSYALFAGQNGSLSSFKMRGLEQGSAGVNGESVMLEDKKTIFTIKNGLTAYDRTYQHTGDSAGYVGDQNGFYTLYNSGFDKDGNHYRSELYRQFNGKWKKDVIPYYIRASGFDGDSIYALIPTDDEKGYKILKIRTDQKDLTYETIAEWSYKEGTSVESQLAADQESVHFVVRGEKADNIYQMVKVDKKSGKVELHDIATYKKDEQVLYDSMPFSFKKSFFSYQKHLYFIDGFGKVYQINSQTGKSKAAFTLSQEKMKSDFKEIHRKGDKLYFFTYSYNKPASIEQYSLKTGKKLNDKEIEDVKKVVTPKSHLKLYDFQVLKGF</sequence>
<protein>
    <submittedName>
        <fullName evidence="2">Uncharacterized protein</fullName>
    </submittedName>
</protein>
<reference evidence="2 3" key="1">
    <citation type="journal article" date="2011" name="Front. Microbiol.">
        <title>Genomic signatures of strain selection and enhancement in Bacillus atrophaeus var. globigii, a historical biowarfare simulant.</title>
        <authorList>
            <person name="Gibbons H.S."/>
            <person name="Broomall S.M."/>
            <person name="McNew L.A."/>
            <person name="Daligault H."/>
            <person name="Chapman C."/>
            <person name="Bruce D."/>
            <person name="Karavis M."/>
            <person name="Krepps M."/>
            <person name="McGregor P.A."/>
            <person name="Hong C."/>
            <person name="Park K.H."/>
            <person name="Akmal A."/>
            <person name="Feldman A."/>
            <person name="Lin J.S."/>
            <person name="Chang W.E."/>
            <person name="Higgs B.W."/>
            <person name="Demirev P."/>
            <person name="Lindquist J."/>
            <person name="Liem A."/>
            <person name="Fochler E."/>
            <person name="Read T.D."/>
            <person name="Tapia R."/>
            <person name="Johnson S."/>
            <person name="Bishop-Lilly K.A."/>
            <person name="Detter C."/>
            <person name="Han C."/>
            <person name="Sozhamannan S."/>
            <person name="Rosenzweig C.N."/>
            <person name="Skowronski E.W."/>
        </authorList>
    </citation>
    <scope>NUCLEOTIDE SEQUENCE [LARGE SCALE GENOMIC DNA]</scope>
    <source>
        <strain evidence="2 3">1942</strain>
    </source>
</reference>
<evidence type="ECO:0000256" key="1">
    <source>
        <dbReference type="SAM" id="SignalP"/>
    </source>
</evidence>
<keyword evidence="3" id="KW-1185">Reference proteome</keyword>
<evidence type="ECO:0000313" key="2">
    <source>
        <dbReference type="EMBL" id="ADP34557.1"/>
    </source>
</evidence>
<dbReference type="EMBL" id="CP002207">
    <property type="protein sequence ID" value="ADP34557.1"/>
    <property type="molecule type" value="Genomic_DNA"/>
</dbReference>
<name>A0ABM5M3A1_BACA1</name>
<dbReference type="RefSeq" id="WP_013390711.1">
    <property type="nucleotide sequence ID" value="NC_014639.1"/>
</dbReference>
<accession>A0ABM5M3A1</accession>
<gene>
    <name evidence="2" type="ordered locus">BATR1942_18200</name>
</gene>
<evidence type="ECO:0000313" key="3">
    <source>
        <dbReference type="Proteomes" id="UP000006867"/>
    </source>
</evidence>
<feature type="chain" id="PRO_5046963717" evidence="1">
    <location>
        <begin position="20"/>
        <end position="391"/>
    </location>
</feature>